<accession>A0A517MMX9</accession>
<keyword evidence="2" id="KW-1185">Reference proteome</keyword>
<proteinExistence type="predicted"/>
<evidence type="ECO:0000313" key="1">
    <source>
        <dbReference type="EMBL" id="QDS96238.1"/>
    </source>
</evidence>
<evidence type="ECO:0000313" key="2">
    <source>
        <dbReference type="Proteomes" id="UP000320672"/>
    </source>
</evidence>
<dbReference type="AlphaFoldDB" id="A0A517MMX9"/>
<gene>
    <name evidence="1" type="ORF">FF011L_50460</name>
</gene>
<sequence length="66" mass="7222">MPASFLRKAGRFLFLATHVLEVPVWSVCPSRRIQSGVIRMRLSIVGSTGCPAKIVGDTRVSLKNLP</sequence>
<dbReference type="EMBL" id="CP036262">
    <property type="protein sequence ID" value="QDS96238.1"/>
    <property type="molecule type" value="Genomic_DNA"/>
</dbReference>
<reference evidence="1 2" key="1">
    <citation type="submission" date="2019-02" db="EMBL/GenBank/DDBJ databases">
        <title>Deep-cultivation of Planctomycetes and their phenomic and genomic characterization uncovers novel biology.</title>
        <authorList>
            <person name="Wiegand S."/>
            <person name="Jogler M."/>
            <person name="Boedeker C."/>
            <person name="Pinto D."/>
            <person name="Vollmers J."/>
            <person name="Rivas-Marin E."/>
            <person name="Kohn T."/>
            <person name="Peeters S.H."/>
            <person name="Heuer A."/>
            <person name="Rast P."/>
            <person name="Oberbeckmann S."/>
            <person name="Bunk B."/>
            <person name="Jeske O."/>
            <person name="Meyerdierks A."/>
            <person name="Storesund J.E."/>
            <person name="Kallscheuer N."/>
            <person name="Luecker S."/>
            <person name="Lage O.M."/>
            <person name="Pohl T."/>
            <person name="Merkel B.J."/>
            <person name="Hornburger P."/>
            <person name="Mueller R.-W."/>
            <person name="Bruemmer F."/>
            <person name="Labrenz M."/>
            <person name="Spormann A.M."/>
            <person name="Op den Camp H."/>
            <person name="Overmann J."/>
            <person name="Amann R."/>
            <person name="Jetten M.S.M."/>
            <person name="Mascher T."/>
            <person name="Medema M.H."/>
            <person name="Devos D.P."/>
            <person name="Kaster A.-K."/>
            <person name="Ovreas L."/>
            <person name="Rohde M."/>
            <person name="Galperin M.Y."/>
            <person name="Jogler C."/>
        </authorList>
    </citation>
    <scope>NUCLEOTIDE SEQUENCE [LARGE SCALE GENOMIC DNA]</scope>
    <source>
        <strain evidence="1 2">FF011L</strain>
    </source>
</reference>
<organism evidence="1 2">
    <name type="scientific">Roseimaritima multifibrata</name>
    <dbReference type="NCBI Taxonomy" id="1930274"/>
    <lineage>
        <taxon>Bacteria</taxon>
        <taxon>Pseudomonadati</taxon>
        <taxon>Planctomycetota</taxon>
        <taxon>Planctomycetia</taxon>
        <taxon>Pirellulales</taxon>
        <taxon>Pirellulaceae</taxon>
        <taxon>Roseimaritima</taxon>
    </lineage>
</organism>
<name>A0A517MMX9_9BACT</name>
<dbReference type="Proteomes" id="UP000320672">
    <property type="component" value="Chromosome"/>
</dbReference>
<protein>
    <submittedName>
        <fullName evidence="1">Uncharacterized protein</fullName>
    </submittedName>
</protein>
<dbReference type="KEGG" id="rml:FF011L_50460"/>